<dbReference type="RefSeq" id="YP_009165642.1">
    <property type="nucleotide sequence ID" value="NC_027923.1"/>
</dbReference>
<dbReference type="Pfam" id="PF12299">
    <property type="entry name" value="DUF3627"/>
    <property type="match status" value="1"/>
</dbReference>
<dbReference type="OrthoDB" id="14957at10239"/>
<name>A0A0M3WN41_9ABAC</name>
<evidence type="ECO:0000313" key="3">
    <source>
        <dbReference type="Proteomes" id="UP000204667"/>
    </source>
</evidence>
<sequence length="127" mass="14750">MFDNIEPDKDKYDESAVAAHDVGIDIVIVEPTDNRLLHALTVCEVSHNNFAFLRTQKRSLERSIKRLSVNQKHPPTIIYKNNYVLNPISVLNRLKETLPKDKFKSKNNIIQCDKRLLIETLCRLLHD</sequence>
<dbReference type="EMBL" id="KM596836">
    <property type="protein sequence ID" value="AKN80572.1"/>
    <property type="molecule type" value="Genomic_DNA"/>
</dbReference>
<gene>
    <name evidence="2" type="primary">bro-a</name>
</gene>
<dbReference type="Proteomes" id="UP000204667">
    <property type="component" value="Segment"/>
</dbReference>
<dbReference type="InterPro" id="IPR022549">
    <property type="entry name" value="DUF3627"/>
</dbReference>
<evidence type="ECO:0000259" key="1">
    <source>
        <dbReference type="Pfam" id="PF12299"/>
    </source>
</evidence>
<organism evidence="2 3">
    <name type="scientific">Perigonia lusca single nucleopolyhedrovirus</name>
    <dbReference type="NCBI Taxonomy" id="1675865"/>
    <lineage>
        <taxon>Viruses</taxon>
        <taxon>Viruses incertae sedis</taxon>
        <taxon>Naldaviricetes</taxon>
        <taxon>Lefavirales</taxon>
        <taxon>Baculoviridae</taxon>
        <taxon>Alphabaculovirus</taxon>
        <taxon>Alphabaculovirus peluscae</taxon>
        <taxon>Perigonia lusca nucleopolyhedrovirus</taxon>
    </lineage>
</organism>
<dbReference type="KEGG" id="vg:26040002"/>
<reference evidence="2 3" key="1">
    <citation type="journal article" date="2016" name="Sci. Rep.">
        <title>Genome sequence of Perigonia lusca single nucleopolyhedrovirus: insights into the evolution of a nucleotide metabolism enzyme in the family Baculoviridae.</title>
        <authorList>
            <person name="Ardisson-Araujo D.M."/>
            <person name="Lima R.N."/>
            <person name="Melo F.L."/>
            <person name="Clem R.J."/>
            <person name="Huang N."/>
            <person name="Bao S.N."/>
            <person name="Sosa-Gomez D.R."/>
            <person name="Ribeiro B.M."/>
        </authorList>
    </citation>
    <scope>NUCLEOTIDE SEQUENCE [LARGE SCALE GENOMIC DNA]</scope>
</reference>
<proteinExistence type="predicted"/>
<protein>
    <submittedName>
        <fullName evidence="2">Baculovirus repeated orf A</fullName>
    </submittedName>
</protein>
<feature type="domain" description="DUF3627" evidence="1">
    <location>
        <begin position="28"/>
        <end position="105"/>
    </location>
</feature>
<dbReference type="GeneID" id="26040002"/>
<accession>A0A0M3WN41</accession>
<keyword evidence="3" id="KW-1185">Reference proteome</keyword>
<evidence type="ECO:0000313" key="2">
    <source>
        <dbReference type="EMBL" id="AKN80572.1"/>
    </source>
</evidence>